<dbReference type="AlphaFoldDB" id="A0AAD4CDZ2"/>
<accession>A0AAD4CDZ2</accession>
<keyword evidence="2" id="KW-1185">Reference proteome</keyword>
<organism evidence="1 2">
    <name type="scientific">Aspergillus nanangensis</name>
    <dbReference type="NCBI Taxonomy" id="2582783"/>
    <lineage>
        <taxon>Eukaryota</taxon>
        <taxon>Fungi</taxon>
        <taxon>Dikarya</taxon>
        <taxon>Ascomycota</taxon>
        <taxon>Pezizomycotina</taxon>
        <taxon>Eurotiomycetes</taxon>
        <taxon>Eurotiomycetidae</taxon>
        <taxon>Eurotiales</taxon>
        <taxon>Aspergillaceae</taxon>
        <taxon>Aspergillus</taxon>
        <taxon>Aspergillus subgen. Circumdati</taxon>
    </lineage>
</organism>
<comment type="caution">
    <text evidence="1">The sequence shown here is derived from an EMBL/GenBank/DDBJ whole genome shotgun (WGS) entry which is preliminary data.</text>
</comment>
<reference evidence="1" key="1">
    <citation type="journal article" date="2019" name="Beilstein J. Org. Chem.">
        <title>Nanangenines: drimane sesquiterpenoids as the dominant metabolite cohort of a novel Australian fungus, Aspergillus nanangensis.</title>
        <authorList>
            <person name="Lacey H.J."/>
            <person name="Gilchrist C.L.M."/>
            <person name="Crombie A."/>
            <person name="Kalaitzis J.A."/>
            <person name="Vuong D."/>
            <person name="Rutledge P.J."/>
            <person name="Turner P."/>
            <person name="Pitt J.I."/>
            <person name="Lacey E."/>
            <person name="Chooi Y.H."/>
            <person name="Piggott A.M."/>
        </authorList>
    </citation>
    <scope>NUCLEOTIDE SEQUENCE</scope>
    <source>
        <strain evidence="1">MST-FP2251</strain>
    </source>
</reference>
<protein>
    <submittedName>
        <fullName evidence="1">Uncharacterized protein</fullName>
    </submittedName>
</protein>
<name>A0AAD4CDZ2_ASPNN</name>
<evidence type="ECO:0000313" key="2">
    <source>
        <dbReference type="Proteomes" id="UP001194746"/>
    </source>
</evidence>
<dbReference type="EMBL" id="VCAU01000135">
    <property type="protein sequence ID" value="KAF9884088.1"/>
    <property type="molecule type" value="Genomic_DNA"/>
</dbReference>
<sequence length="146" mass="17025">MSDPATFSAHITRNIVPELRLEIFTFYGPLGSLEAQYPGLDYSYRPHRMRLGRFYWHNRLFTVFDKLGLTNNEISALCCWEGTISVRERYEKEHGIKVHDTTGDMVRPATPPPTPSIKFYIDDDPERFEEQTGTRRHVLYIDRSVG</sequence>
<evidence type="ECO:0000313" key="1">
    <source>
        <dbReference type="EMBL" id="KAF9884088.1"/>
    </source>
</evidence>
<dbReference type="Proteomes" id="UP001194746">
    <property type="component" value="Unassembled WGS sequence"/>
</dbReference>
<proteinExistence type="predicted"/>
<gene>
    <name evidence="1" type="ORF">FE257_002318</name>
</gene>
<reference evidence="1" key="2">
    <citation type="submission" date="2020-02" db="EMBL/GenBank/DDBJ databases">
        <authorList>
            <person name="Gilchrist C.L.M."/>
            <person name="Chooi Y.-H."/>
        </authorList>
    </citation>
    <scope>NUCLEOTIDE SEQUENCE</scope>
    <source>
        <strain evidence="1">MST-FP2251</strain>
    </source>
</reference>